<feature type="region of interest" description="Disordered" evidence="1">
    <location>
        <begin position="60"/>
        <end position="95"/>
    </location>
</feature>
<dbReference type="EMBL" id="JAQQWN010000005">
    <property type="protein sequence ID" value="KAK8085508.1"/>
    <property type="molecule type" value="Genomic_DNA"/>
</dbReference>
<name>A0ABR1WQ09_9PEZI</name>
<evidence type="ECO:0000313" key="3">
    <source>
        <dbReference type="Proteomes" id="UP001433268"/>
    </source>
</evidence>
<proteinExistence type="predicted"/>
<feature type="compositionally biased region" description="Basic and acidic residues" evidence="1">
    <location>
        <begin position="24"/>
        <end position="41"/>
    </location>
</feature>
<sequence length="95" mass="10553">MRWPQDLRSRQRIPPEAEPPPDALRLEAKPRARGPDSRRLENVQAEGPRVAIRWRELSVQSPPRVHSQGPVISRGLGHDCEVAHHGSGGTTGSKE</sequence>
<feature type="compositionally biased region" description="Basic and acidic residues" evidence="1">
    <location>
        <begin position="1"/>
        <end position="15"/>
    </location>
</feature>
<dbReference type="GeneID" id="92044154"/>
<accession>A0ABR1WQ09</accession>
<feature type="region of interest" description="Disordered" evidence="1">
    <location>
        <begin position="1"/>
        <end position="45"/>
    </location>
</feature>
<evidence type="ECO:0000256" key="1">
    <source>
        <dbReference type="SAM" id="MobiDB-lite"/>
    </source>
</evidence>
<evidence type="ECO:0000313" key="2">
    <source>
        <dbReference type="EMBL" id="KAK8085508.1"/>
    </source>
</evidence>
<protein>
    <submittedName>
        <fullName evidence="2">Uncharacterized protein</fullName>
    </submittedName>
</protein>
<dbReference type="Proteomes" id="UP001433268">
    <property type="component" value="Unassembled WGS sequence"/>
</dbReference>
<organism evidence="2 3">
    <name type="scientific">Apiospora hydei</name>
    <dbReference type="NCBI Taxonomy" id="1337664"/>
    <lineage>
        <taxon>Eukaryota</taxon>
        <taxon>Fungi</taxon>
        <taxon>Dikarya</taxon>
        <taxon>Ascomycota</taxon>
        <taxon>Pezizomycotina</taxon>
        <taxon>Sordariomycetes</taxon>
        <taxon>Xylariomycetidae</taxon>
        <taxon>Amphisphaeriales</taxon>
        <taxon>Apiosporaceae</taxon>
        <taxon>Apiospora</taxon>
    </lineage>
</organism>
<reference evidence="2 3" key="1">
    <citation type="submission" date="2023-01" db="EMBL/GenBank/DDBJ databases">
        <title>Analysis of 21 Apiospora genomes using comparative genomics revels a genus with tremendous synthesis potential of carbohydrate active enzymes and secondary metabolites.</title>
        <authorList>
            <person name="Sorensen T."/>
        </authorList>
    </citation>
    <scope>NUCLEOTIDE SEQUENCE [LARGE SCALE GENOMIC DNA]</scope>
    <source>
        <strain evidence="2 3">CBS 114990</strain>
    </source>
</reference>
<gene>
    <name evidence="2" type="ORF">PG997_006779</name>
</gene>
<comment type="caution">
    <text evidence="2">The sequence shown here is derived from an EMBL/GenBank/DDBJ whole genome shotgun (WGS) entry which is preliminary data.</text>
</comment>
<keyword evidence="3" id="KW-1185">Reference proteome</keyword>
<dbReference type="RefSeq" id="XP_066670017.1">
    <property type="nucleotide sequence ID" value="XM_066811094.1"/>
</dbReference>
<feature type="compositionally biased region" description="Gly residues" evidence="1">
    <location>
        <begin position="86"/>
        <end position="95"/>
    </location>
</feature>